<dbReference type="PROSITE" id="PS51257">
    <property type="entry name" value="PROKAR_LIPOPROTEIN"/>
    <property type="match status" value="1"/>
</dbReference>
<organism evidence="2 3">
    <name type="scientific">Paradesertivirga mongoliensis</name>
    <dbReference type="NCBI Taxonomy" id="2100740"/>
    <lineage>
        <taxon>Bacteria</taxon>
        <taxon>Pseudomonadati</taxon>
        <taxon>Bacteroidota</taxon>
        <taxon>Sphingobacteriia</taxon>
        <taxon>Sphingobacteriales</taxon>
        <taxon>Sphingobacteriaceae</taxon>
        <taxon>Paradesertivirga</taxon>
    </lineage>
</organism>
<protein>
    <submittedName>
        <fullName evidence="2">Fasciclin domain-containing protein</fullName>
    </submittedName>
</protein>
<keyword evidence="3" id="KW-1185">Reference proteome</keyword>
<dbReference type="InterPro" id="IPR000782">
    <property type="entry name" value="FAS1_domain"/>
</dbReference>
<reference evidence="3" key="1">
    <citation type="journal article" date="2019" name="Int. J. Syst. Evol. Microbiol.">
        <title>The Global Catalogue of Microorganisms (GCM) 10K type strain sequencing project: providing services to taxonomists for standard genome sequencing and annotation.</title>
        <authorList>
            <consortium name="The Broad Institute Genomics Platform"/>
            <consortium name="The Broad Institute Genome Sequencing Center for Infectious Disease"/>
            <person name="Wu L."/>
            <person name="Ma J."/>
        </authorList>
    </citation>
    <scope>NUCLEOTIDE SEQUENCE [LARGE SCALE GENOMIC DNA]</scope>
    <source>
        <strain evidence="3">KCTC 42217</strain>
    </source>
</reference>
<dbReference type="RefSeq" id="WP_255903055.1">
    <property type="nucleotide sequence ID" value="NZ_JAFMZO010000003.1"/>
</dbReference>
<dbReference type="SMART" id="SM00554">
    <property type="entry name" value="FAS1"/>
    <property type="match status" value="2"/>
</dbReference>
<evidence type="ECO:0000313" key="3">
    <source>
        <dbReference type="Proteomes" id="UP001597387"/>
    </source>
</evidence>
<dbReference type="Pfam" id="PF02469">
    <property type="entry name" value="Fasciclin"/>
    <property type="match status" value="2"/>
</dbReference>
<proteinExistence type="predicted"/>
<accession>A0ABW4ZLJ2</accession>
<dbReference type="Proteomes" id="UP001597387">
    <property type="component" value="Unassembled WGS sequence"/>
</dbReference>
<evidence type="ECO:0000313" key="2">
    <source>
        <dbReference type="EMBL" id="MFD2162716.1"/>
    </source>
</evidence>
<dbReference type="PROSITE" id="PS50213">
    <property type="entry name" value="FAS1"/>
    <property type="match status" value="2"/>
</dbReference>
<dbReference type="InterPro" id="IPR050904">
    <property type="entry name" value="Adhesion/Biosynth-related"/>
</dbReference>
<feature type="domain" description="FAS1" evidence="1">
    <location>
        <begin position="240"/>
        <end position="375"/>
    </location>
</feature>
<dbReference type="SUPFAM" id="SSF82153">
    <property type="entry name" value="FAS1 domain"/>
    <property type="match status" value="3"/>
</dbReference>
<evidence type="ECO:0000259" key="1">
    <source>
        <dbReference type="PROSITE" id="PS50213"/>
    </source>
</evidence>
<dbReference type="InterPro" id="IPR036378">
    <property type="entry name" value="FAS1_dom_sf"/>
</dbReference>
<dbReference type="EMBL" id="JBHUHZ010000001">
    <property type="protein sequence ID" value="MFD2162716.1"/>
    <property type="molecule type" value="Genomic_DNA"/>
</dbReference>
<feature type="domain" description="FAS1" evidence="1">
    <location>
        <begin position="42"/>
        <end position="189"/>
    </location>
</feature>
<name>A0ABW4ZLJ2_9SPHI</name>
<comment type="caution">
    <text evidence="2">The sequence shown here is derived from an EMBL/GenBank/DDBJ whole genome shotgun (WGS) entry which is preliminary data.</text>
</comment>
<dbReference type="PANTHER" id="PTHR10900">
    <property type="entry name" value="PERIOSTIN-RELATED"/>
    <property type="match status" value="1"/>
</dbReference>
<dbReference type="Gene3D" id="2.30.180.10">
    <property type="entry name" value="FAS1 domain"/>
    <property type="match status" value="3"/>
</dbReference>
<sequence length="526" mass="58676">MIRFLRKEDYPYRVFLLFFLLFSFAGCNKNFDEYWSDGSTKGGNLYEKIKKTPEFSMFTEALDHSGLTPFLIKGGSYTVFAPTNEAFTKYLSASGYSSVKDVPVAELFSICSYHVVQSMWYYYDLRDRYTNPLNKLYSQKRQYLTRNRKFVDIDASVAGVFKINNLEIVKSLQDMDADNGVIHGIPEVMVPLKSLEEIISSDPEIANSTFGKMMKVLRTKTIDRENSFDKDRNGTIDTAYIFTYPLLNSGANIAVEYKAVGNTVANSQGGTPAFTTILIPNNQVLDAFIAPAMAKVDNKIDSLSPSYIEEVLENYFLSDTVMTAEGLKNRRVGANLHFLSNGYEMLSTTLRSDADFGRKDIRASNGIIHFINSTFRESPRQLSALGKAMIEPEFKLYFAAMQKTNLINTYAINNRGNTYMMPDNAAMRAARIDVEKQLLGDVYMSINQFANLMRHQIVSSNLNKAGLTGAKAAEFGGNLTFSNGGNTVTNAANNVASVGPQLYSGTPNNTGYAYRTDKLLIPAALQ</sequence>
<gene>
    <name evidence="2" type="ORF">ACFSJU_09965</name>
</gene>
<dbReference type="PANTHER" id="PTHR10900:SF77">
    <property type="entry name" value="FI19380P1"/>
    <property type="match status" value="1"/>
</dbReference>